<keyword evidence="2" id="KW-1185">Reference proteome</keyword>
<organism evidence="1 2">
    <name type="scientific">Laodelphax striatellus</name>
    <name type="common">Small brown planthopper</name>
    <name type="synonym">Delphax striatella</name>
    <dbReference type="NCBI Taxonomy" id="195883"/>
    <lineage>
        <taxon>Eukaryota</taxon>
        <taxon>Metazoa</taxon>
        <taxon>Ecdysozoa</taxon>
        <taxon>Arthropoda</taxon>
        <taxon>Hexapoda</taxon>
        <taxon>Insecta</taxon>
        <taxon>Pterygota</taxon>
        <taxon>Neoptera</taxon>
        <taxon>Paraneoptera</taxon>
        <taxon>Hemiptera</taxon>
        <taxon>Auchenorrhyncha</taxon>
        <taxon>Fulgoroidea</taxon>
        <taxon>Delphacidae</taxon>
        <taxon>Criomorphinae</taxon>
        <taxon>Laodelphax</taxon>
    </lineage>
</organism>
<accession>A0A482WJ78</accession>
<dbReference type="Proteomes" id="UP000291343">
    <property type="component" value="Unassembled WGS sequence"/>
</dbReference>
<evidence type="ECO:0000313" key="1">
    <source>
        <dbReference type="EMBL" id="RZF33286.1"/>
    </source>
</evidence>
<reference evidence="1 2" key="1">
    <citation type="journal article" date="2017" name="Gigascience">
        <title>Genome sequence of the small brown planthopper, Laodelphax striatellus.</title>
        <authorList>
            <person name="Zhu J."/>
            <person name="Jiang F."/>
            <person name="Wang X."/>
            <person name="Yang P."/>
            <person name="Bao Y."/>
            <person name="Zhao W."/>
            <person name="Wang W."/>
            <person name="Lu H."/>
            <person name="Wang Q."/>
            <person name="Cui N."/>
            <person name="Li J."/>
            <person name="Chen X."/>
            <person name="Luo L."/>
            <person name="Yu J."/>
            <person name="Kang L."/>
            <person name="Cui F."/>
        </authorList>
    </citation>
    <scope>NUCLEOTIDE SEQUENCE [LARGE SCALE GENOMIC DNA]</scope>
    <source>
        <strain evidence="1">Lst14</strain>
    </source>
</reference>
<proteinExistence type="predicted"/>
<dbReference type="InParanoid" id="A0A482WJ78"/>
<dbReference type="InterPro" id="IPR016029">
    <property type="entry name" value="Inner_layer_core_VP3_Reovir"/>
</dbReference>
<comment type="caution">
    <text evidence="1">The sequence shown here is derived from an EMBL/GenBank/DDBJ whole genome shotgun (WGS) entry which is preliminary data.</text>
</comment>
<sequence>MADIVSTNVIIRPDFSIFNNPMDYIKTRNDILFRNYREFCLSVEIIKKIGLNLLVNVDAISNDFQEDKRKVVDFKSMANRNLSDIIERSYNPEDRNFLREYCRTTFIDERSGTVGKIQKCFISSDATDTISNYRSAVLPITADERELLFIAEKMFELEYRHPITVLKYVAEHILPVTCVISESTRDKYNAIGAQVRCPMICTGKVIYEGMYRWPAIVKNFQSLIDRDLFTSFELIDVNQLSRTFGMIVRTSMISERKGTEYINYISIFNVGKLVLDSYRMYVNPNLYGCSLGSSSNMFITTDMYMPIMWLLLQPLIVPSTMSLSERFIINNAFANFILEYKISPQMRMYMRNAGFPSLYDSKWKGQIDYLAKMESEFGNQLRTSPVPGERATGNFLNSYFRGTSGACFERTQLHNVIRWFARISSGFNNHSVFEW</sequence>
<name>A0A482WJ78_LAOST</name>
<dbReference type="Pfam" id="PF09231">
    <property type="entry name" value="RDV-p3"/>
    <property type="match status" value="1"/>
</dbReference>
<protein>
    <submittedName>
        <fullName evidence="1">Uncharacterized protein</fullName>
    </submittedName>
</protein>
<dbReference type="EMBL" id="QKKF02034243">
    <property type="protein sequence ID" value="RZF33286.1"/>
    <property type="molecule type" value="Genomic_DNA"/>
</dbReference>
<dbReference type="InterPro" id="IPR015312">
    <property type="entry name" value="Innr_layr_core_VP3_Phytoreovir"/>
</dbReference>
<gene>
    <name evidence="1" type="ORF">LSTR_LSTR007631</name>
</gene>
<dbReference type="SUPFAM" id="SSF56831">
    <property type="entry name" value="Reovirus inner layer core protein p3"/>
    <property type="match status" value="1"/>
</dbReference>
<dbReference type="GO" id="GO:0005198">
    <property type="term" value="F:structural molecule activity"/>
    <property type="evidence" value="ECO:0007669"/>
    <property type="project" value="InterPro"/>
</dbReference>
<evidence type="ECO:0000313" key="2">
    <source>
        <dbReference type="Proteomes" id="UP000291343"/>
    </source>
</evidence>
<dbReference type="AlphaFoldDB" id="A0A482WJ78"/>